<proteinExistence type="predicted"/>
<keyword evidence="1" id="KW-0732">Signal</keyword>
<evidence type="ECO:0008006" key="6">
    <source>
        <dbReference type="Google" id="ProtNLM"/>
    </source>
</evidence>
<evidence type="ECO:0000256" key="1">
    <source>
        <dbReference type="SAM" id="SignalP"/>
    </source>
</evidence>
<dbReference type="Proteomes" id="UP000469734">
    <property type="component" value="Unassembled WGS sequence"/>
</dbReference>
<reference evidence="4 5" key="1">
    <citation type="submission" date="2019-12" db="EMBL/GenBank/DDBJ databases">
        <title>Novel species isolated from a subtropical stream in China.</title>
        <authorList>
            <person name="Lu H."/>
        </authorList>
    </citation>
    <scope>NUCLEOTIDE SEQUENCE [LARGE SCALE GENOMIC DNA]</scope>
    <source>
        <strain evidence="3 4">FT109W</strain>
        <strain evidence="2 5">FT134W</strain>
    </source>
</reference>
<dbReference type="Proteomes" id="UP000466332">
    <property type="component" value="Unassembled WGS sequence"/>
</dbReference>
<name>A0A7X4H4Y5_9BURK</name>
<gene>
    <name evidence="3" type="ORF">GTP55_23650</name>
    <name evidence="2" type="ORF">GTP56_19615</name>
</gene>
<comment type="caution">
    <text evidence="2">The sequence shown here is derived from an EMBL/GenBank/DDBJ whole genome shotgun (WGS) entry which is preliminary data.</text>
</comment>
<accession>A0A7X4H4Y5</accession>
<evidence type="ECO:0000313" key="4">
    <source>
        <dbReference type="Proteomes" id="UP000466332"/>
    </source>
</evidence>
<feature type="chain" id="PRO_5031549523" description="Lipocalin-like domain-containing protein" evidence="1">
    <location>
        <begin position="26"/>
        <end position="146"/>
    </location>
</feature>
<evidence type="ECO:0000313" key="5">
    <source>
        <dbReference type="Proteomes" id="UP000469734"/>
    </source>
</evidence>
<dbReference type="AlphaFoldDB" id="A0A7X4H4Y5"/>
<evidence type="ECO:0000313" key="2">
    <source>
        <dbReference type="EMBL" id="MYM74384.1"/>
    </source>
</evidence>
<organism evidence="2 5">
    <name type="scientific">Duganella margarita</name>
    <dbReference type="NCBI Taxonomy" id="2692170"/>
    <lineage>
        <taxon>Bacteria</taxon>
        <taxon>Pseudomonadati</taxon>
        <taxon>Pseudomonadota</taxon>
        <taxon>Betaproteobacteria</taxon>
        <taxon>Burkholderiales</taxon>
        <taxon>Oxalobacteraceae</taxon>
        <taxon>Telluria group</taxon>
        <taxon>Duganella</taxon>
    </lineage>
</organism>
<dbReference type="RefSeq" id="WP_161047252.1">
    <property type="nucleotide sequence ID" value="NZ_WWCS01000019.1"/>
</dbReference>
<protein>
    <recommendedName>
        <fullName evidence="6">Lipocalin-like domain-containing protein</fullName>
    </recommendedName>
</protein>
<sequence>MRMAWTILAMTVALVATTMAMPAAAAPLRHDHPLIGIWRIMLPDSTCSETYRMRADGSTLVFSNEEVAESSFTISDQPDKNGFYKQVDTITKDNGKPDCSGDITKPGRAVTSYLQFNQSGTLFVMCVEPNLQRCIGPFIRVRGMRI</sequence>
<dbReference type="EMBL" id="WWCR01000023">
    <property type="protein sequence ID" value="MYM74384.1"/>
    <property type="molecule type" value="Genomic_DNA"/>
</dbReference>
<keyword evidence="4" id="KW-1185">Reference proteome</keyword>
<dbReference type="EMBL" id="WWCS01000019">
    <property type="protein sequence ID" value="MYN42342.1"/>
    <property type="molecule type" value="Genomic_DNA"/>
</dbReference>
<feature type="signal peptide" evidence="1">
    <location>
        <begin position="1"/>
        <end position="25"/>
    </location>
</feature>
<evidence type="ECO:0000313" key="3">
    <source>
        <dbReference type="EMBL" id="MYN42342.1"/>
    </source>
</evidence>